<keyword evidence="3" id="KW-1185">Reference proteome</keyword>
<accession>A0ABR3LKR8</accession>
<organism evidence="2 3">
    <name type="scientific">Cirrhinus molitorella</name>
    <name type="common">mud carp</name>
    <dbReference type="NCBI Taxonomy" id="172907"/>
    <lineage>
        <taxon>Eukaryota</taxon>
        <taxon>Metazoa</taxon>
        <taxon>Chordata</taxon>
        <taxon>Craniata</taxon>
        <taxon>Vertebrata</taxon>
        <taxon>Euteleostomi</taxon>
        <taxon>Actinopterygii</taxon>
        <taxon>Neopterygii</taxon>
        <taxon>Teleostei</taxon>
        <taxon>Ostariophysi</taxon>
        <taxon>Cypriniformes</taxon>
        <taxon>Cyprinidae</taxon>
        <taxon>Labeoninae</taxon>
        <taxon>Labeonini</taxon>
        <taxon>Cirrhinus</taxon>
    </lineage>
</organism>
<evidence type="ECO:0000256" key="1">
    <source>
        <dbReference type="SAM" id="MobiDB-lite"/>
    </source>
</evidence>
<evidence type="ECO:0000313" key="2">
    <source>
        <dbReference type="EMBL" id="KAL1253491.1"/>
    </source>
</evidence>
<proteinExistence type="predicted"/>
<comment type="caution">
    <text evidence="2">The sequence shown here is derived from an EMBL/GenBank/DDBJ whole genome shotgun (WGS) entry which is preliminary data.</text>
</comment>
<dbReference type="Proteomes" id="UP001558613">
    <property type="component" value="Unassembled WGS sequence"/>
</dbReference>
<feature type="region of interest" description="Disordered" evidence="1">
    <location>
        <begin position="58"/>
        <end position="96"/>
    </location>
</feature>
<reference evidence="2 3" key="1">
    <citation type="submission" date="2023-09" db="EMBL/GenBank/DDBJ databases">
        <authorList>
            <person name="Wang M."/>
        </authorList>
    </citation>
    <scope>NUCLEOTIDE SEQUENCE [LARGE SCALE GENOMIC DNA]</scope>
    <source>
        <strain evidence="2">GT-2023</strain>
        <tissue evidence="2">Liver</tissue>
    </source>
</reference>
<name>A0ABR3LKR8_9TELE</name>
<feature type="compositionally biased region" description="Polar residues" evidence="1">
    <location>
        <begin position="67"/>
        <end position="96"/>
    </location>
</feature>
<protein>
    <submittedName>
        <fullName evidence="2">Uncharacterized protein</fullName>
    </submittedName>
</protein>
<evidence type="ECO:0000313" key="3">
    <source>
        <dbReference type="Proteomes" id="UP001558613"/>
    </source>
</evidence>
<sequence length="96" mass="10967">MNLHVSRLMRTKANRREDETFMLPAFQWSFSRALDGAFNIRTDRTIVFRRQPRVTACSDTQEHASIRSVTTPETQTPGHSQAHVSHAQASIHQHGL</sequence>
<dbReference type="EMBL" id="JAYMGO010000021">
    <property type="protein sequence ID" value="KAL1253491.1"/>
    <property type="molecule type" value="Genomic_DNA"/>
</dbReference>
<gene>
    <name evidence="2" type="ORF">QQF64_018184</name>
</gene>